<evidence type="ECO:0000256" key="11">
    <source>
        <dbReference type="ARBA" id="ARBA00051293"/>
    </source>
</evidence>
<dbReference type="InterPro" id="IPR001753">
    <property type="entry name" value="Enoyl-CoA_hydra/iso"/>
</dbReference>
<dbReference type="SUPFAM" id="SSF52096">
    <property type="entry name" value="ClpP/crotonase"/>
    <property type="match status" value="1"/>
</dbReference>
<organism evidence="17 18">
    <name type="scientific">Frankliniella fusca</name>
    <dbReference type="NCBI Taxonomy" id="407009"/>
    <lineage>
        <taxon>Eukaryota</taxon>
        <taxon>Metazoa</taxon>
        <taxon>Ecdysozoa</taxon>
        <taxon>Arthropoda</taxon>
        <taxon>Hexapoda</taxon>
        <taxon>Insecta</taxon>
        <taxon>Pterygota</taxon>
        <taxon>Neoptera</taxon>
        <taxon>Paraneoptera</taxon>
        <taxon>Thysanoptera</taxon>
        <taxon>Terebrantia</taxon>
        <taxon>Thripoidea</taxon>
        <taxon>Thripidae</taxon>
        <taxon>Frankliniella</taxon>
    </lineage>
</organism>
<gene>
    <name evidence="17" type="ORF">KUF71_019945</name>
</gene>
<keyword evidence="9 17" id="KW-0413">Isomerase</keyword>
<evidence type="ECO:0000256" key="6">
    <source>
        <dbReference type="ARBA" id="ARBA00022990"/>
    </source>
</evidence>
<dbReference type="EMBL" id="JAHWGI010000134">
    <property type="protein sequence ID" value="KAK3909936.1"/>
    <property type="molecule type" value="Genomic_DNA"/>
</dbReference>
<name>A0AAE1L7W0_9NEOP</name>
<evidence type="ECO:0000256" key="13">
    <source>
        <dbReference type="ARBA" id="ARBA00052542"/>
    </source>
</evidence>
<dbReference type="InterPro" id="IPR029045">
    <property type="entry name" value="ClpP/crotonase-like_dom_sf"/>
</dbReference>
<dbReference type="CDD" id="cd06558">
    <property type="entry name" value="crotonase-like"/>
    <property type="match status" value="1"/>
</dbReference>
<evidence type="ECO:0000256" key="1">
    <source>
        <dbReference type="ARBA" id="ARBA00004305"/>
    </source>
</evidence>
<dbReference type="FunFam" id="3.90.226.10:FF:000034">
    <property type="entry name" value="Enoyl-CoA delta isomerase 1"/>
    <property type="match status" value="1"/>
</dbReference>
<comment type="caution">
    <text evidence="17">The sequence shown here is derived from an EMBL/GenBank/DDBJ whole genome shotgun (WGS) entry which is preliminary data.</text>
</comment>
<comment type="catalytic activity">
    <reaction evidence="13">
        <text>(3Z)-octenoyl-CoA = (2E)-octenoyl-CoA</text>
        <dbReference type="Rhea" id="RHEA:46044"/>
        <dbReference type="ChEBI" id="CHEBI:62242"/>
        <dbReference type="ChEBI" id="CHEBI:85640"/>
    </reaction>
    <physiologicalReaction direction="left-to-right" evidence="13">
        <dbReference type="Rhea" id="RHEA:46045"/>
    </physiologicalReaction>
</comment>
<keyword evidence="5" id="KW-0809">Transit peptide</keyword>
<evidence type="ECO:0000256" key="5">
    <source>
        <dbReference type="ARBA" id="ARBA00022946"/>
    </source>
</evidence>
<keyword evidence="18" id="KW-1185">Reference proteome</keyword>
<evidence type="ECO:0000256" key="7">
    <source>
        <dbReference type="ARBA" id="ARBA00023098"/>
    </source>
</evidence>
<evidence type="ECO:0000256" key="12">
    <source>
        <dbReference type="ARBA" id="ARBA00052376"/>
    </source>
</evidence>
<reference evidence="17" key="1">
    <citation type="submission" date="2021-07" db="EMBL/GenBank/DDBJ databases">
        <authorList>
            <person name="Catto M.A."/>
            <person name="Jacobson A."/>
            <person name="Kennedy G."/>
            <person name="Labadie P."/>
            <person name="Hunt B.G."/>
            <person name="Srinivasan R."/>
        </authorList>
    </citation>
    <scope>NUCLEOTIDE SEQUENCE</scope>
    <source>
        <strain evidence="17">PL_HMW_Pooled</strain>
        <tissue evidence="17">Head</tissue>
    </source>
</reference>
<dbReference type="GO" id="GO:0004165">
    <property type="term" value="F:delta(3)-delta(2)-enoyl-CoA isomerase activity"/>
    <property type="evidence" value="ECO:0007669"/>
    <property type="project" value="UniProtKB-EC"/>
</dbReference>
<protein>
    <recommendedName>
        <fullName evidence="15">Enoyl-CoA delta isomerase 1, mitochondrial</fullName>
    </recommendedName>
    <alternativeName>
        <fullName evidence="16">3,2-trans-enoyl-CoA isomerase</fullName>
    </alternativeName>
</protein>
<sequence length="292" mass="32111">MAVVFRTCKSLSKNAIFTRGISSSLRLHSQKPPTPPEPLVNVDVDDKSGVAVVTLNRPPVNSLNTPLLSELKNIIKGLEDNKSRGMILTSSSETVFSAGLDLMEMYNAPKDKLSAFWTTLQSTWLALYRSSFPTVAAINGHAPAGGCLLSLSCEYRVMVGPKFSIGLNETQLGIVAPPWFVICMRDVLGHRQTEMALTSGRMFSAPEALKLGLIDAMVTNKAEAITEAQKFIAQFAKIPPLARKLTKESVRQEGIKYMEDNMIDDLQMFMDLVTQEKIQKGIGLYLASLKKK</sequence>
<dbReference type="GO" id="GO:0005759">
    <property type="term" value="C:mitochondrial matrix"/>
    <property type="evidence" value="ECO:0007669"/>
    <property type="project" value="UniProtKB-SubCell"/>
</dbReference>
<dbReference type="Proteomes" id="UP001219518">
    <property type="component" value="Unassembled WGS sequence"/>
</dbReference>
<dbReference type="AlphaFoldDB" id="A0AAE1L7W0"/>
<comment type="subcellular location">
    <subcellularLocation>
        <location evidence="1">Mitochondrion matrix</location>
    </subcellularLocation>
</comment>
<reference evidence="17" key="2">
    <citation type="journal article" date="2023" name="BMC Genomics">
        <title>Pest status, molecular evolution, and epigenetic factors derived from the genome assembly of Frankliniella fusca, a thysanopteran phytovirus vector.</title>
        <authorList>
            <person name="Catto M.A."/>
            <person name="Labadie P.E."/>
            <person name="Jacobson A.L."/>
            <person name="Kennedy G.G."/>
            <person name="Srinivasan R."/>
            <person name="Hunt B.G."/>
        </authorList>
    </citation>
    <scope>NUCLEOTIDE SEQUENCE</scope>
    <source>
        <strain evidence="17">PL_HMW_Pooled</strain>
    </source>
</reference>
<evidence type="ECO:0000256" key="9">
    <source>
        <dbReference type="ARBA" id="ARBA00023235"/>
    </source>
</evidence>
<dbReference type="Gene3D" id="6.10.250.170">
    <property type="match status" value="1"/>
</dbReference>
<comment type="subunit">
    <text evidence="3">Homotrimer.</text>
</comment>
<dbReference type="PANTHER" id="PTHR11941">
    <property type="entry name" value="ENOYL-COA HYDRATASE-RELATED"/>
    <property type="match status" value="1"/>
</dbReference>
<comment type="catalytic activity">
    <reaction evidence="10">
        <text>(3Z)-decenoyl-CoA = (2E)-decenoyl-CoA</text>
        <dbReference type="Rhea" id="RHEA:77195"/>
        <dbReference type="ChEBI" id="CHEBI:61406"/>
        <dbReference type="ChEBI" id="CHEBI:195601"/>
    </reaction>
    <physiologicalReaction direction="left-to-right" evidence="10">
        <dbReference type="Rhea" id="RHEA:77196"/>
    </physiologicalReaction>
</comment>
<keyword evidence="7" id="KW-0443">Lipid metabolism</keyword>
<dbReference type="Gene3D" id="3.90.226.10">
    <property type="entry name" value="2-enoyl-CoA Hydratase, Chain A, domain 1"/>
    <property type="match status" value="1"/>
</dbReference>
<evidence type="ECO:0000313" key="18">
    <source>
        <dbReference type="Proteomes" id="UP001219518"/>
    </source>
</evidence>
<evidence type="ECO:0000256" key="16">
    <source>
        <dbReference type="ARBA" id="ARBA00083575"/>
    </source>
</evidence>
<evidence type="ECO:0000256" key="8">
    <source>
        <dbReference type="ARBA" id="ARBA00023128"/>
    </source>
</evidence>
<dbReference type="PANTHER" id="PTHR11941:SF45">
    <property type="entry name" value="ENOYL-COA DELTA ISOMERASE 1, MITOCHONDRIAL"/>
    <property type="match status" value="1"/>
</dbReference>
<comment type="catalytic activity">
    <reaction evidence="11">
        <text>(2E)-tetradecenoyl-CoA = (3Z)-tetradecenoyl-CoA</text>
        <dbReference type="Rhea" id="RHEA:29847"/>
        <dbReference type="ChEBI" id="CHEBI:61405"/>
        <dbReference type="ChEBI" id="CHEBI:61968"/>
    </reaction>
    <physiologicalReaction direction="right-to-left" evidence="11">
        <dbReference type="Rhea" id="RHEA:29849"/>
    </physiologicalReaction>
</comment>
<evidence type="ECO:0000256" key="15">
    <source>
        <dbReference type="ARBA" id="ARBA00068317"/>
    </source>
</evidence>
<evidence type="ECO:0000256" key="2">
    <source>
        <dbReference type="ARBA" id="ARBA00005005"/>
    </source>
</evidence>
<keyword evidence="6" id="KW-0007">Acetylation</keyword>
<comment type="catalytic activity">
    <reaction evidence="12">
        <text>(3Z)-dodecenoyl-CoA = (2E)-dodecenoyl-CoA</text>
        <dbReference type="Rhea" id="RHEA:23716"/>
        <dbReference type="ChEBI" id="CHEBI:57330"/>
        <dbReference type="ChEBI" id="CHEBI:58543"/>
        <dbReference type="EC" id="5.3.3.8"/>
    </reaction>
    <physiologicalReaction direction="left-to-right" evidence="12">
        <dbReference type="Rhea" id="RHEA:23717"/>
    </physiologicalReaction>
</comment>
<evidence type="ECO:0000256" key="3">
    <source>
        <dbReference type="ARBA" id="ARBA00011233"/>
    </source>
</evidence>
<evidence type="ECO:0000256" key="14">
    <source>
        <dbReference type="ARBA" id="ARBA00056147"/>
    </source>
</evidence>
<accession>A0AAE1L7W0</accession>
<dbReference type="GO" id="GO:0006635">
    <property type="term" value="P:fatty acid beta-oxidation"/>
    <property type="evidence" value="ECO:0007669"/>
    <property type="project" value="TreeGrafter"/>
</dbReference>
<evidence type="ECO:0000256" key="10">
    <source>
        <dbReference type="ARBA" id="ARBA00050938"/>
    </source>
</evidence>
<dbReference type="Pfam" id="PF00378">
    <property type="entry name" value="ECH_1"/>
    <property type="match status" value="1"/>
</dbReference>
<keyword evidence="8" id="KW-0496">Mitochondrion</keyword>
<comment type="pathway">
    <text evidence="2">Lipid metabolism; fatty acid beta-oxidation.</text>
</comment>
<proteinExistence type="predicted"/>
<evidence type="ECO:0000313" key="17">
    <source>
        <dbReference type="EMBL" id="KAK3909936.1"/>
    </source>
</evidence>
<evidence type="ECO:0000256" key="4">
    <source>
        <dbReference type="ARBA" id="ARBA00022832"/>
    </source>
</evidence>
<keyword evidence="4" id="KW-0276">Fatty acid metabolism</keyword>
<comment type="function">
    <text evidence="14">Key enzyme of fatty acid beta-oxidation. Able to isomerize both 3-cis (3Z) and 3-trans (3E) double bonds into the 2-trans (2E) form in a range of enoyl-CoA species, with a preference for (3Z)-enoyl-CoAs over (3E)-enoyl-CoAs. The catalytic efficiency of this enzyme is not affected by the fatty acyl chain length.</text>
</comment>